<evidence type="ECO:0000256" key="7">
    <source>
        <dbReference type="ARBA" id="ARBA00023136"/>
    </source>
</evidence>
<evidence type="ECO:0000313" key="11">
    <source>
        <dbReference type="Proteomes" id="UP001602123"/>
    </source>
</evidence>
<evidence type="ECO:0000256" key="6">
    <source>
        <dbReference type="ARBA" id="ARBA00022989"/>
    </source>
</evidence>
<feature type="region of interest" description="Disordered" evidence="8">
    <location>
        <begin position="1"/>
        <end position="20"/>
    </location>
</feature>
<keyword evidence="7 9" id="KW-0472">Membrane</keyword>
<dbReference type="RefSeq" id="WP_388622940.1">
    <property type="nucleotide sequence ID" value="NZ_JBIAUT010000001.1"/>
</dbReference>
<dbReference type="PANTHER" id="PTHR30472">
    <property type="entry name" value="FERRIC ENTEROBACTIN TRANSPORT SYSTEM PERMEASE PROTEIN"/>
    <property type="match status" value="1"/>
</dbReference>
<feature type="transmembrane region" description="Helical" evidence="9">
    <location>
        <begin position="50"/>
        <end position="69"/>
    </location>
</feature>
<evidence type="ECO:0000256" key="8">
    <source>
        <dbReference type="SAM" id="MobiDB-lite"/>
    </source>
</evidence>
<comment type="caution">
    <text evidence="10">The sequence shown here is derived from an EMBL/GenBank/DDBJ whole genome shotgun (WGS) entry which is preliminary data.</text>
</comment>
<evidence type="ECO:0000256" key="9">
    <source>
        <dbReference type="SAM" id="Phobius"/>
    </source>
</evidence>
<feature type="transmembrane region" description="Helical" evidence="9">
    <location>
        <begin position="185"/>
        <end position="208"/>
    </location>
</feature>
<dbReference type="CDD" id="cd06550">
    <property type="entry name" value="TM_ABC_iron-siderophores_like"/>
    <property type="match status" value="1"/>
</dbReference>
<feature type="transmembrane region" description="Helical" evidence="9">
    <location>
        <begin position="234"/>
        <end position="252"/>
    </location>
</feature>
<dbReference type="InterPro" id="IPR037294">
    <property type="entry name" value="ABC_BtuC-like"/>
</dbReference>
<comment type="similarity">
    <text evidence="2">Belongs to the binding-protein-dependent transport system permease family. FecCD subfamily.</text>
</comment>
<protein>
    <submittedName>
        <fullName evidence="10">FecCD family ABC transporter permease</fullName>
    </submittedName>
</protein>
<keyword evidence="4" id="KW-1003">Cell membrane</keyword>
<feature type="transmembrane region" description="Helical" evidence="9">
    <location>
        <begin position="104"/>
        <end position="122"/>
    </location>
</feature>
<evidence type="ECO:0000256" key="5">
    <source>
        <dbReference type="ARBA" id="ARBA00022692"/>
    </source>
</evidence>
<gene>
    <name evidence="10" type="ORF">ACFYZM_00905</name>
</gene>
<dbReference type="Proteomes" id="UP001602123">
    <property type="component" value="Unassembled WGS sequence"/>
</dbReference>
<keyword evidence="5 9" id="KW-0812">Transmembrane</keyword>
<feature type="transmembrane region" description="Helical" evidence="9">
    <location>
        <begin position="277"/>
        <end position="299"/>
    </location>
</feature>
<accession>A0ABW6TSV5</accession>
<dbReference type="Gene3D" id="1.10.3470.10">
    <property type="entry name" value="ABC transporter involved in vitamin B12 uptake, BtuC"/>
    <property type="match status" value="1"/>
</dbReference>
<dbReference type="InterPro" id="IPR000522">
    <property type="entry name" value="ABC_transptr_permease_BtuC"/>
</dbReference>
<feature type="transmembrane region" description="Helical" evidence="9">
    <location>
        <begin position="134"/>
        <end position="153"/>
    </location>
</feature>
<evidence type="ECO:0000256" key="1">
    <source>
        <dbReference type="ARBA" id="ARBA00004651"/>
    </source>
</evidence>
<keyword evidence="11" id="KW-1185">Reference proteome</keyword>
<feature type="transmembrane region" description="Helical" evidence="9">
    <location>
        <begin position="319"/>
        <end position="337"/>
    </location>
</feature>
<dbReference type="PANTHER" id="PTHR30472:SF24">
    <property type="entry name" value="FERRIC ENTEROBACTIN TRANSPORT SYSTEM PERMEASE PROTEIN FEPG"/>
    <property type="match status" value="1"/>
</dbReference>
<reference evidence="10 11" key="1">
    <citation type="submission" date="2024-10" db="EMBL/GenBank/DDBJ databases">
        <title>The Natural Products Discovery Center: Release of the First 8490 Sequenced Strains for Exploring Actinobacteria Biosynthetic Diversity.</title>
        <authorList>
            <person name="Kalkreuter E."/>
            <person name="Kautsar S.A."/>
            <person name="Yang D."/>
            <person name="Bader C.D."/>
            <person name="Teijaro C.N."/>
            <person name="Fluegel L."/>
            <person name="Davis C.M."/>
            <person name="Simpson J.R."/>
            <person name="Lauterbach L."/>
            <person name="Steele A.D."/>
            <person name="Gui C."/>
            <person name="Meng S."/>
            <person name="Li G."/>
            <person name="Viehrig K."/>
            <person name="Ye F."/>
            <person name="Su P."/>
            <person name="Kiefer A.F."/>
            <person name="Nichols A."/>
            <person name="Cepeda A.J."/>
            <person name="Yan W."/>
            <person name="Fan B."/>
            <person name="Jiang Y."/>
            <person name="Adhikari A."/>
            <person name="Zheng C.-J."/>
            <person name="Schuster L."/>
            <person name="Cowan T.M."/>
            <person name="Smanski M.J."/>
            <person name="Chevrette M.G."/>
            <person name="De Carvalho L.P.S."/>
            <person name="Shen B."/>
        </authorList>
    </citation>
    <scope>NUCLEOTIDE SEQUENCE [LARGE SCALE GENOMIC DNA]</scope>
    <source>
        <strain evidence="10 11">NPDC001650</strain>
    </source>
</reference>
<comment type="subcellular location">
    <subcellularLocation>
        <location evidence="1">Cell membrane</location>
        <topology evidence="1">Multi-pass membrane protein</topology>
    </subcellularLocation>
</comment>
<dbReference type="EMBL" id="JBIAUT010000001">
    <property type="protein sequence ID" value="MFF4214828.1"/>
    <property type="molecule type" value="Genomic_DNA"/>
</dbReference>
<proteinExistence type="inferred from homology"/>
<evidence type="ECO:0000256" key="2">
    <source>
        <dbReference type="ARBA" id="ARBA00007935"/>
    </source>
</evidence>
<evidence type="ECO:0000313" key="10">
    <source>
        <dbReference type="EMBL" id="MFF4214828.1"/>
    </source>
</evidence>
<keyword evidence="3" id="KW-0813">Transport</keyword>
<keyword evidence="6 9" id="KW-1133">Transmembrane helix</keyword>
<feature type="transmembrane region" description="Helical" evidence="9">
    <location>
        <begin position="159"/>
        <end position="178"/>
    </location>
</feature>
<feature type="transmembrane region" description="Helical" evidence="9">
    <location>
        <begin position="346"/>
        <end position="365"/>
    </location>
</feature>
<dbReference type="Pfam" id="PF01032">
    <property type="entry name" value="FecCD"/>
    <property type="match status" value="1"/>
</dbReference>
<sequence>MTSRNPAQHPGRAERPDGAPRATRLRTLRLALPGRPGRLALSLRWDPRSAVVCAALLLAAAVTGVWTLTTGDFRIPVPDVLRVLAGDGNPAYSYIVEELRLPRLLTALLTGAALGLSGALFQSVARNPLGSPDVIGFTVGSATGALVAILVLSAGAASVAVGSVAGCAVTSAAVYLLAWRRGAAAFRLVLVGIGVSALLSSANAYLIAKASFTDAQSAQVWLTGSLNGRGWEHVGTMGAALAVLAPAALLLARPLRMLEMGEDTASALGVRTERAKAWALVTGVGLTALATAVAGPVPFVALVAPQVARRLTRSPGPGLLPSAALGALVLAVSDITAQRMLAPTQLPVGVLTGVVGGCYLVWVLARQWRAGQG</sequence>
<organism evidence="10 11">
    <name type="scientific">Streptomyces nondiastaticus</name>
    <dbReference type="NCBI Taxonomy" id="3154512"/>
    <lineage>
        <taxon>Bacteria</taxon>
        <taxon>Bacillati</taxon>
        <taxon>Actinomycetota</taxon>
        <taxon>Actinomycetes</taxon>
        <taxon>Kitasatosporales</taxon>
        <taxon>Streptomycetaceae</taxon>
        <taxon>Streptomyces</taxon>
    </lineage>
</organism>
<evidence type="ECO:0000256" key="3">
    <source>
        <dbReference type="ARBA" id="ARBA00022448"/>
    </source>
</evidence>
<name>A0ABW6TSV5_9ACTN</name>
<dbReference type="SUPFAM" id="SSF81345">
    <property type="entry name" value="ABC transporter involved in vitamin B12 uptake, BtuC"/>
    <property type="match status" value="1"/>
</dbReference>
<evidence type="ECO:0000256" key="4">
    <source>
        <dbReference type="ARBA" id="ARBA00022475"/>
    </source>
</evidence>